<feature type="binding site" evidence="10">
    <location>
        <position position="8"/>
    </location>
    <ligand>
        <name>Mn(2+)</name>
        <dbReference type="ChEBI" id="CHEBI:29035"/>
        <label>1</label>
    </ligand>
</feature>
<name>A0ABM9AB34_9GAMM</name>
<feature type="binding site" evidence="10">
    <location>
        <position position="195"/>
    </location>
    <ligand>
        <name>substrate</name>
    </ligand>
</feature>
<evidence type="ECO:0000256" key="9">
    <source>
        <dbReference type="ARBA" id="ARBA00023211"/>
    </source>
</evidence>
<evidence type="ECO:0000256" key="8">
    <source>
        <dbReference type="ARBA" id="ARBA00023136"/>
    </source>
</evidence>
<dbReference type="EC" id="3.6.1.54" evidence="10"/>
<dbReference type="CDD" id="cd07398">
    <property type="entry name" value="MPP_YbbF-LpxH"/>
    <property type="match status" value="1"/>
</dbReference>
<keyword evidence="1 10" id="KW-1003">Cell membrane</keyword>
<feature type="binding site" evidence="10">
    <location>
        <position position="114"/>
    </location>
    <ligand>
        <name>Mn(2+)</name>
        <dbReference type="ChEBI" id="CHEBI:29035"/>
        <label>2</label>
    </ligand>
</feature>
<dbReference type="InterPro" id="IPR043461">
    <property type="entry name" value="LpxH-like"/>
</dbReference>
<dbReference type="InterPro" id="IPR029052">
    <property type="entry name" value="Metallo-depent_PP-like"/>
</dbReference>
<dbReference type="EMBL" id="CAKLPX010000001">
    <property type="protein sequence ID" value="CAH0990168.1"/>
    <property type="molecule type" value="Genomic_DNA"/>
</dbReference>
<evidence type="ECO:0000256" key="6">
    <source>
        <dbReference type="ARBA" id="ARBA00022801"/>
    </source>
</evidence>
<evidence type="ECO:0000256" key="1">
    <source>
        <dbReference type="ARBA" id="ARBA00022475"/>
    </source>
</evidence>
<feature type="binding site" evidence="10">
    <location>
        <position position="10"/>
    </location>
    <ligand>
        <name>Mn(2+)</name>
        <dbReference type="ChEBI" id="CHEBI:29035"/>
        <label>1</label>
    </ligand>
</feature>
<dbReference type="Pfam" id="PF00149">
    <property type="entry name" value="Metallophos"/>
    <property type="match status" value="1"/>
</dbReference>
<evidence type="ECO:0000256" key="4">
    <source>
        <dbReference type="ARBA" id="ARBA00022556"/>
    </source>
</evidence>
<evidence type="ECO:0000313" key="13">
    <source>
        <dbReference type="Proteomes" id="UP000838100"/>
    </source>
</evidence>
<feature type="binding site" evidence="10">
    <location>
        <position position="79"/>
    </location>
    <ligand>
        <name>Mn(2+)</name>
        <dbReference type="ChEBI" id="CHEBI:29035"/>
        <label>2</label>
    </ligand>
</feature>
<feature type="binding site" evidence="10">
    <location>
        <position position="122"/>
    </location>
    <ligand>
        <name>substrate</name>
    </ligand>
</feature>
<dbReference type="NCBIfam" id="NF003743">
    <property type="entry name" value="PRK05340.1"/>
    <property type="match status" value="1"/>
</dbReference>
<dbReference type="GO" id="GO:0016787">
    <property type="term" value="F:hydrolase activity"/>
    <property type="evidence" value="ECO:0007669"/>
    <property type="project" value="UniProtKB-KW"/>
</dbReference>
<dbReference type="HAMAP" id="MF_00575">
    <property type="entry name" value="LpxH"/>
    <property type="match status" value="1"/>
</dbReference>
<dbReference type="Proteomes" id="UP000838100">
    <property type="component" value="Unassembled WGS sequence"/>
</dbReference>
<feature type="binding site" evidence="10">
    <location>
        <position position="41"/>
    </location>
    <ligand>
        <name>Mn(2+)</name>
        <dbReference type="ChEBI" id="CHEBI:29035"/>
        <label>2</label>
    </ligand>
</feature>
<comment type="cofactor">
    <cofactor evidence="10">
        <name>Mn(2+)</name>
        <dbReference type="ChEBI" id="CHEBI:29035"/>
    </cofactor>
    <text evidence="10">Binds 2 Mn(2+) ions per subunit in a binuclear metal center.</text>
</comment>
<organism evidence="12 13">
    <name type="scientific">Sinobacterium norvegicum</name>
    <dbReference type="NCBI Taxonomy" id="1641715"/>
    <lineage>
        <taxon>Bacteria</taxon>
        <taxon>Pseudomonadati</taxon>
        <taxon>Pseudomonadota</taxon>
        <taxon>Gammaproteobacteria</taxon>
        <taxon>Cellvibrionales</taxon>
        <taxon>Spongiibacteraceae</taxon>
        <taxon>Sinobacterium</taxon>
    </lineage>
</organism>
<dbReference type="Gene3D" id="3.60.21.10">
    <property type="match status" value="1"/>
</dbReference>
<feature type="domain" description="Calcineurin-like phosphoesterase" evidence="11">
    <location>
        <begin position="1"/>
        <end position="199"/>
    </location>
</feature>
<protein>
    <recommendedName>
        <fullName evidence="10">UDP-2,3-diacylglucosamine hydrolase</fullName>
        <ecNumber evidence="10">3.6.1.54</ecNumber>
    </recommendedName>
    <alternativeName>
        <fullName evidence="10">UDP-2,3-diacylglucosamine diphosphatase</fullName>
    </alternativeName>
</protein>
<comment type="subcellular location">
    <subcellularLocation>
        <location evidence="10">Cell inner membrane</location>
        <topology evidence="10">Peripheral membrane protein</topology>
        <orientation evidence="10">Cytoplasmic side</orientation>
    </subcellularLocation>
</comment>
<reference evidence="12" key="1">
    <citation type="submission" date="2021-12" db="EMBL/GenBank/DDBJ databases">
        <authorList>
            <person name="Rodrigo-Torres L."/>
            <person name="Arahal R. D."/>
            <person name="Lucena T."/>
        </authorList>
    </citation>
    <scope>NUCLEOTIDE SEQUENCE</scope>
    <source>
        <strain evidence="12">CECT 8267</strain>
    </source>
</reference>
<comment type="caution">
    <text evidence="10">Lacks conserved residue(s) required for the propagation of feature annotation.</text>
</comment>
<keyword evidence="4 10" id="KW-0441">Lipid A biosynthesis</keyword>
<gene>
    <name evidence="10 12" type="primary">lpxH</name>
    <name evidence="12" type="ORF">SIN8267_00253</name>
</gene>
<comment type="function">
    <text evidence="10">Hydrolyzes the pyrophosphate bond of UDP-2,3-diacylglucosamine to yield 2,3-diacylglucosamine 1-phosphate (lipid X) and UMP by catalyzing the attack of water at the alpha-P atom. Involved in the biosynthesis of lipid A, a phosphorylated glycolipid that anchors the lipopolysaccharide to the outer membrane of the cell.</text>
</comment>
<keyword evidence="8 10" id="KW-0472">Membrane</keyword>
<evidence type="ECO:0000256" key="10">
    <source>
        <dbReference type="HAMAP-Rule" id="MF_00575"/>
    </source>
</evidence>
<feature type="binding site" evidence="10">
    <location>
        <position position="197"/>
    </location>
    <ligand>
        <name>Mn(2+)</name>
        <dbReference type="ChEBI" id="CHEBI:29035"/>
        <label>1</label>
    </ligand>
</feature>
<comment type="catalytic activity">
    <reaction evidence="10">
        <text>UDP-2-N,3-O-bis[(3R)-3-hydroxytetradecanoyl]-alpha-D-glucosamine + H2O = 2-N,3-O-bis[(3R)-3-hydroxytetradecanoyl]-alpha-D-glucosaminyl 1-phosphate + UMP + 2 H(+)</text>
        <dbReference type="Rhea" id="RHEA:25213"/>
        <dbReference type="ChEBI" id="CHEBI:15377"/>
        <dbReference type="ChEBI" id="CHEBI:15378"/>
        <dbReference type="ChEBI" id="CHEBI:57865"/>
        <dbReference type="ChEBI" id="CHEBI:57957"/>
        <dbReference type="ChEBI" id="CHEBI:78847"/>
        <dbReference type="EC" id="3.6.1.54"/>
    </reaction>
</comment>
<comment type="pathway">
    <text evidence="10">Glycolipid biosynthesis; lipid IV(A) biosynthesis; lipid IV(A) from (3R)-3-hydroxytetradecanoyl-[acyl-carrier-protein] and UDP-N-acetyl-alpha-D-glucosamine: step 4/6.</text>
</comment>
<keyword evidence="13" id="KW-1185">Reference proteome</keyword>
<feature type="binding site" evidence="10">
    <location>
        <position position="167"/>
    </location>
    <ligand>
        <name>substrate</name>
    </ligand>
</feature>
<keyword evidence="7 10" id="KW-0443">Lipid metabolism</keyword>
<feature type="binding site" evidence="10">
    <location>
        <position position="41"/>
    </location>
    <ligand>
        <name>Mn(2+)</name>
        <dbReference type="ChEBI" id="CHEBI:29035"/>
        <label>1</label>
    </ligand>
</feature>
<keyword evidence="2 10" id="KW-0444">Lipid biosynthesis</keyword>
<feature type="binding site" evidence="10">
    <location>
        <begin position="79"/>
        <end position="80"/>
    </location>
    <ligand>
        <name>substrate</name>
    </ligand>
</feature>
<evidence type="ECO:0000259" key="11">
    <source>
        <dbReference type="Pfam" id="PF00149"/>
    </source>
</evidence>
<dbReference type="InterPro" id="IPR010138">
    <property type="entry name" value="UDP-diacylglucosamine_Hdrlase"/>
</dbReference>
<evidence type="ECO:0000256" key="7">
    <source>
        <dbReference type="ARBA" id="ARBA00023098"/>
    </source>
</evidence>
<evidence type="ECO:0000256" key="5">
    <source>
        <dbReference type="ARBA" id="ARBA00022723"/>
    </source>
</evidence>
<feature type="binding site" evidence="10">
    <location>
        <position position="160"/>
    </location>
    <ligand>
        <name>substrate</name>
    </ligand>
</feature>
<feature type="binding site" evidence="10">
    <location>
        <position position="195"/>
    </location>
    <ligand>
        <name>Mn(2+)</name>
        <dbReference type="ChEBI" id="CHEBI:29035"/>
        <label>2</label>
    </ligand>
</feature>
<keyword evidence="6 10" id="KW-0378">Hydrolase</keyword>
<dbReference type="PANTHER" id="PTHR34990:SF1">
    <property type="entry name" value="UDP-2,3-DIACYLGLUCOSAMINE HYDROLASE"/>
    <property type="match status" value="1"/>
</dbReference>
<dbReference type="SUPFAM" id="SSF56300">
    <property type="entry name" value="Metallo-dependent phosphatases"/>
    <property type="match status" value="1"/>
</dbReference>
<sequence length="240" mass="27393">MSILLTSDIHLDPKRLDIAKAFDHFLATTARECESLYLLGDIFEAWIGDDFSMPFVDQIKSALRAVSDSGVAVYFMHGNRDFLVGQDFCNDIGATLLDDPTMLEYGGQRILLMHGDNLCLEDVDYLEFRKMARNPAWQQQILSKSIPERIAIAEQMRNDSQDAMSTKSADIMDVTVSEVDRLLAKHQADLMIHGHTHRPNTHKQADDKQRIVLGDWDKSLWYLTLDENRDELAKLIKQPL</sequence>
<proteinExistence type="inferred from homology"/>
<evidence type="ECO:0000256" key="2">
    <source>
        <dbReference type="ARBA" id="ARBA00022516"/>
    </source>
</evidence>
<dbReference type="NCBIfam" id="TIGR01854">
    <property type="entry name" value="lipid_A_lpxH"/>
    <property type="match status" value="1"/>
</dbReference>
<dbReference type="InterPro" id="IPR004843">
    <property type="entry name" value="Calcineurin-like_PHP"/>
</dbReference>
<comment type="similarity">
    <text evidence="10">Belongs to the LpxH family.</text>
</comment>
<keyword evidence="3 10" id="KW-0997">Cell inner membrane</keyword>
<accession>A0ABM9AB34</accession>
<keyword evidence="9 10" id="KW-0464">Manganese</keyword>
<keyword evidence="5 10" id="KW-0479">Metal-binding</keyword>
<dbReference type="RefSeq" id="WP_237442857.1">
    <property type="nucleotide sequence ID" value="NZ_CAKLPX010000001.1"/>
</dbReference>
<evidence type="ECO:0000313" key="12">
    <source>
        <dbReference type="EMBL" id="CAH0990168.1"/>
    </source>
</evidence>
<comment type="caution">
    <text evidence="12">The sequence shown here is derived from an EMBL/GenBank/DDBJ whole genome shotgun (WGS) entry which is preliminary data.</text>
</comment>
<evidence type="ECO:0000256" key="3">
    <source>
        <dbReference type="ARBA" id="ARBA00022519"/>
    </source>
</evidence>
<dbReference type="PANTHER" id="PTHR34990">
    <property type="entry name" value="UDP-2,3-DIACYLGLUCOSAMINE HYDROLASE-RELATED"/>
    <property type="match status" value="1"/>
</dbReference>